<comment type="similarity">
    <text evidence="12 13">Belongs to the DnaG primase family.</text>
</comment>
<dbReference type="InterPro" id="IPR036977">
    <property type="entry name" value="DNA_primase_Znf_CHC2"/>
</dbReference>
<dbReference type="CDD" id="cd03364">
    <property type="entry name" value="TOPRIM_DnaG_primases"/>
    <property type="match status" value="1"/>
</dbReference>
<evidence type="ECO:0000256" key="6">
    <source>
        <dbReference type="ARBA" id="ARBA00022723"/>
    </source>
</evidence>
<name>A0ABW4BDA4_9LACO</name>
<keyword evidence="8 13" id="KW-0862">Zinc</keyword>
<dbReference type="InterPro" id="IPR037068">
    <property type="entry name" value="DNA_primase_core_N_sf"/>
</dbReference>
<evidence type="ECO:0000313" key="15">
    <source>
        <dbReference type="EMBL" id="MFD1393983.1"/>
    </source>
</evidence>
<dbReference type="InterPro" id="IPR050219">
    <property type="entry name" value="DnaG_primase"/>
</dbReference>
<dbReference type="SUPFAM" id="SSF57783">
    <property type="entry name" value="Zinc beta-ribbon"/>
    <property type="match status" value="1"/>
</dbReference>
<dbReference type="InterPro" id="IPR034151">
    <property type="entry name" value="TOPRIM_DnaG_bac"/>
</dbReference>
<evidence type="ECO:0000259" key="14">
    <source>
        <dbReference type="PROSITE" id="PS50880"/>
    </source>
</evidence>
<dbReference type="PIRSF" id="PIRSF002811">
    <property type="entry name" value="DnaG"/>
    <property type="match status" value="1"/>
</dbReference>
<evidence type="ECO:0000256" key="2">
    <source>
        <dbReference type="ARBA" id="ARBA00022515"/>
    </source>
</evidence>
<keyword evidence="7" id="KW-0863">Zinc-finger</keyword>
<dbReference type="InterPro" id="IPR030846">
    <property type="entry name" value="DnaG_bac"/>
</dbReference>
<sequence length="606" mass="66832">MARIPTEVIDQVRSTVNIADYIGQYVALRKQGQNLFGLCPFQTEKTPSFSVSESKQIFQCFSCGRGGNVFKFVQEYDHVTFPEAVAKVAEFAHIPLGVDVTPTRRQEDPAVVRQKQLLKETAAMMHHLLVNTKGGEAALSYLTGRNLSQATIDHFDVGYVPADRSLVKKFLDSRGATYDEERASGLFVEDDQGHLFDRFNDRVMFPLKDAYGDIIGFSGRVLTKEASQAKYLNSPETALFNKRDVLFNLDQAKGTFKENGALLFEGFMDVISAFQAGVLNGIASMGTSLTQDQVGIISRQTKRLTICYDGDAPGQHAADRALALVRDHPQLQVGVVVLPAGQDPDEFIQAHGAEAFGKQLQHTLTPIGFRLNYLAQGRDMSADQEKLAYVNEALKEIAQEPEPVAQSLYLNQVSELTGVPAETLRQQLPVVSAPRPIAPADWGAAPPPPEEEGAGPMPAPPAPHFDRFEKAERQLLQLTWHEPGVARRLHQADFHFPDQQYQALFAAWLAYAKDAAAPTVAGFLDTVGEQQSALVSAIDFDAWPALDDDGVSDLIQAVSLLGIRQQRDFAKQHMNQAQQLGDQAAADKYFEDYLRLQRQFKAATGQ</sequence>
<keyword evidence="6 13" id="KW-0479">Metal-binding</keyword>
<dbReference type="InterPro" id="IPR002694">
    <property type="entry name" value="Znf_CHC2"/>
</dbReference>
<dbReference type="NCBIfam" id="TIGR01391">
    <property type="entry name" value="dnaG"/>
    <property type="match status" value="1"/>
</dbReference>
<dbReference type="SMART" id="SM00400">
    <property type="entry name" value="ZnF_CHCC"/>
    <property type="match status" value="1"/>
</dbReference>
<comment type="caution">
    <text evidence="15">The sequence shown here is derived from an EMBL/GenBank/DDBJ whole genome shotgun (WGS) entry which is preliminary data.</text>
</comment>
<dbReference type="InterPro" id="IPR016136">
    <property type="entry name" value="DNA_helicase_N/primase_C"/>
</dbReference>
<evidence type="ECO:0000256" key="13">
    <source>
        <dbReference type="PIRNR" id="PIRNR002811"/>
    </source>
</evidence>
<dbReference type="InterPro" id="IPR006171">
    <property type="entry name" value="TOPRIM_dom"/>
</dbReference>
<evidence type="ECO:0000256" key="3">
    <source>
        <dbReference type="ARBA" id="ARBA00022679"/>
    </source>
</evidence>
<evidence type="ECO:0000256" key="11">
    <source>
        <dbReference type="ARBA" id="ARBA00023163"/>
    </source>
</evidence>
<dbReference type="PANTHER" id="PTHR30313">
    <property type="entry name" value="DNA PRIMASE"/>
    <property type="match status" value="1"/>
</dbReference>
<evidence type="ECO:0000256" key="9">
    <source>
        <dbReference type="ARBA" id="ARBA00022842"/>
    </source>
</evidence>
<dbReference type="PANTHER" id="PTHR30313:SF2">
    <property type="entry name" value="DNA PRIMASE"/>
    <property type="match status" value="1"/>
</dbReference>
<dbReference type="EMBL" id="JBHTMO010000038">
    <property type="protein sequence ID" value="MFD1393983.1"/>
    <property type="molecule type" value="Genomic_DNA"/>
</dbReference>
<dbReference type="RefSeq" id="WP_125585054.1">
    <property type="nucleotide sequence ID" value="NZ_JBHTMO010000038.1"/>
</dbReference>
<dbReference type="Pfam" id="PF10410">
    <property type="entry name" value="DnaB_bind"/>
    <property type="match status" value="1"/>
</dbReference>
<evidence type="ECO:0000256" key="12">
    <source>
        <dbReference type="HAMAP-Rule" id="MF_00974"/>
    </source>
</evidence>
<dbReference type="EC" id="2.7.7.101" evidence="12"/>
<keyword evidence="4 12" id="KW-0548">Nucleotidyltransferase</keyword>
<comment type="cofactor">
    <cofactor evidence="13">
        <name>Zn(2+)</name>
        <dbReference type="ChEBI" id="CHEBI:29105"/>
    </cofactor>
    <text evidence="13">Binds 1 zinc ion per monomer.</text>
</comment>
<dbReference type="PROSITE" id="PS50880">
    <property type="entry name" value="TOPRIM"/>
    <property type="match status" value="1"/>
</dbReference>
<evidence type="ECO:0000256" key="7">
    <source>
        <dbReference type="ARBA" id="ARBA00022771"/>
    </source>
</evidence>
<comment type="subunit">
    <text evidence="12">Monomer. Interacts with DnaB.</text>
</comment>
<keyword evidence="11 12" id="KW-0804">Transcription</keyword>
<dbReference type="InterPro" id="IPR013264">
    <property type="entry name" value="DNAG_N"/>
</dbReference>
<keyword evidence="3 12" id="KW-0808">Transferase</keyword>
<dbReference type="SUPFAM" id="SSF56731">
    <property type="entry name" value="DNA primase core"/>
    <property type="match status" value="1"/>
</dbReference>
<dbReference type="Gene3D" id="3.90.980.10">
    <property type="entry name" value="DNA primase, catalytic core, N-terminal domain"/>
    <property type="match status" value="1"/>
</dbReference>
<accession>A0ABW4BDA4</accession>
<comment type="catalytic activity">
    <reaction evidence="12">
        <text>ssDNA + n NTP = ssDNA/pppN(pN)n-1 hybrid + (n-1) diphosphate.</text>
        <dbReference type="EC" id="2.7.7.101"/>
    </reaction>
</comment>
<keyword evidence="16" id="KW-1185">Reference proteome</keyword>
<keyword evidence="9" id="KW-0460">Magnesium</keyword>
<comment type="caution">
    <text evidence="12">Lacks conserved residue(s) required for the propagation of feature annotation.</text>
</comment>
<evidence type="ECO:0000256" key="4">
    <source>
        <dbReference type="ARBA" id="ARBA00022695"/>
    </source>
</evidence>
<dbReference type="Pfam" id="PF13155">
    <property type="entry name" value="Toprim_2"/>
    <property type="match status" value="1"/>
</dbReference>
<reference evidence="16" key="1">
    <citation type="journal article" date="2019" name="Int. J. Syst. Evol. Microbiol.">
        <title>The Global Catalogue of Microorganisms (GCM) 10K type strain sequencing project: providing services to taxonomists for standard genome sequencing and annotation.</title>
        <authorList>
            <consortium name="The Broad Institute Genomics Platform"/>
            <consortium name="The Broad Institute Genome Sequencing Center for Infectious Disease"/>
            <person name="Wu L."/>
            <person name="Ma J."/>
        </authorList>
    </citation>
    <scope>NUCLEOTIDE SEQUENCE [LARGE SCALE GENOMIC DNA]</scope>
    <source>
        <strain evidence="16">CCM 8911</strain>
    </source>
</reference>
<dbReference type="InterPro" id="IPR019475">
    <property type="entry name" value="DNA_primase_DnaB-bd"/>
</dbReference>
<organism evidence="15 16">
    <name type="scientific">Lacticaseibacillus jixianensis</name>
    <dbReference type="NCBI Taxonomy" id="2486012"/>
    <lineage>
        <taxon>Bacteria</taxon>
        <taxon>Bacillati</taxon>
        <taxon>Bacillota</taxon>
        <taxon>Bacilli</taxon>
        <taxon>Lactobacillales</taxon>
        <taxon>Lactobacillaceae</taxon>
        <taxon>Lacticaseibacillus</taxon>
    </lineage>
</organism>
<dbReference type="InterPro" id="IPR006295">
    <property type="entry name" value="DNA_primase_DnaG"/>
</dbReference>
<dbReference type="Gene3D" id="3.40.1360.10">
    <property type="match status" value="1"/>
</dbReference>
<keyword evidence="1 12" id="KW-0240">DNA-directed RNA polymerase</keyword>
<comment type="function">
    <text evidence="12 13">RNA polymerase that catalyzes the synthesis of short RNA molecules used as primers for DNA polymerase during DNA replication.</text>
</comment>
<dbReference type="Gene3D" id="1.10.860.10">
    <property type="entry name" value="DNAb Helicase, Chain A"/>
    <property type="match status" value="1"/>
</dbReference>
<protein>
    <recommendedName>
        <fullName evidence="12 13">DNA primase</fullName>
        <ecNumber evidence="12">2.7.7.101</ecNumber>
    </recommendedName>
</protein>
<evidence type="ECO:0000256" key="5">
    <source>
        <dbReference type="ARBA" id="ARBA00022705"/>
    </source>
</evidence>
<keyword evidence="5 12" id="KW-0235">DNA replication</keyword>
<evidence type="ECO:0000313" key="16">
    <source>
        <dbReference type="Proteomes" id="UP001597249"/>
    </source>
</evidence>
<proteinExistence type="inferred from homology"/>
<evidence type="ECO:0000256" key="10">
    <source>
        <dbReference type="ARBA" id="ARBA00023125"/>
    </source>
</evidence>
<feature type="domain" description="Toprim" evidence="14">
    <location>
        <begin position="259"/>
        <end position="341"/>
    </location>
</feature>
<dbReference type="Gene3D" id="3.90.580.10">
    <property type="entry name" value="Zinc finger, CHC2-type domain"/>
    <property type="match status" value="1"/>
</dbReference>
<dbReference type="Proteomes" id="UP001597249">
    <property type="component" value="Unassembled WGS sequence"/>
</dbReference>
<dbReference type="Pfam" id="PF08275">
    <property type="entry name" value="DNAG_N"/>
    <property type="match status" value="1"/>
</dbReference>
<dbReference type="Pfam" id="PF01807">
    <property type="entry name" value="Zn_ribbon_DnaG"/>
    <property type="match status" value="1"/>
</dbReference>
<evidence type="ECO:0000256" key="8">
    <source>
        <dbReference type="ARBA" id="ARBA00022833"/>
    </source>
</evidence>
<dbReference type="SMART" id="SM00493">
    <property type="entry name" value="TOPRIM"/>
    <property type="match status" value="1"/>
</dbReference>
<keyword evidence="10 12" id="KW-0238">DNA-binding</keyword>
<dbReference type="HAMAP" id="MF_00974">
    <property type="entry name" value="DNA_primase_DnaG"/>
    <property type="match status" value="1"/>
</dbReference>
<gene>
    <name evidence="12 15" type="primary">dnaG</name>
    <name evidence="15" type="ORF">ACFQ3L_10440</name>
</gene>
<keyword evidence="2 12" id="KW-0639">Primosome</keyword>
<evidence type="ECO:0000256" key="1">
    <source>
        <dbReference type="ARBA" id="ARBA00022478"/>
    </source>
</evidence>